<accession>A0ABU7K3V3</accession>
<gene>
    <name evidence="3" type="ORF">Q8791_06810</name>
</gene>
<keyword evidence="3" id="KW-0540">Nuclease</keyword>
<dbReference type="PROSITE" id="PS50172">
    <property type="entry name" value="BRCT"/>
    <property type="match status" value="1"/>
</dbReference>
<keyword evidence="4" id="KW-1185">Reference proteome</keyword>
<sequence length="349" mass="37214">MSHTWTAIDFETANHDRGSACAVGLVRVRDGAVADRFTTLIRPPRQVDFFSRHNIAVHGITPADVADAPAWPEVHARIVEFADGDPLVAHNAAFDVGVLRQACEHTGLARPAWQYACTLALSRRTWADLPDHKLPTVCAHIGHLVTHHHRADADAEAAASIMIAAMTRYGTSSLTDLARAAGLNLRRMEAARALPVQEALPVAQGAAAPAVSERAAVGPSAPARTMTAPAPASGEDRFSRWQRVAQTPLPDPSPDADPAGPLYGRTVCVSGDLASMDKPEVWRRVAEAGGHPAKNVTKKTDVLVLGGHDGAGKTSKHRQAETYRERGQRIDLVTEAELLALLGMTTTGP</sequence>
<evidence type="ECO:0000313" key="4">
    <source>
        <dbReference type="Proteomes" id="UP001356095"/>
    </source>
</evidence>
<evidence type="ECO:0000256" key="1">
    <source>
        <dbReference type="SAM" id="MobiDB-lite"/>
    </source>
</evidence>
<dbReference type="SUPFAM" id="SSF52113">
    <property type="entry name" value="BRCT domain"/>
    <property type="match status" value="1"/>
</dbReference>
<dbReference type="SUPFAM" id="SSF53098">
    <property type="entry name" value="Ribonuclease H-like"/>
    <property type="match status" value="1"/>
</dbReference>
<keyword evidence="3" id="KW-0378">Hydrolase</keyword>
<dbReference type="Gene3D" id="3.40.50.10190">
    <property type="entry name" value="BRCT domain"/>
    <property type="match status" value="1"/>
</dbReference>
<proteinExistence type="predicted"/>
<dbReference type="RefSeq" id="WP_330090730.1">
    <property type="nucleotide sequence ID" value="NZ_JAUZMY010000005.1"/>
</dbReference>
<feature type="domain" description="BRCT" evidence="2">
    <location>
        <begin position="257"/>
        <end position="349"/>
    </location>
</feature>
<dbReference type="CDD" id="cd06130">
    <property type="entry name" value="DNA_pol_III_epsilon_like"/>
    <property type="match status" value="1"/>
</dbReference>
<dbReference type="CDD" id="cd17748">
    <property type="entry name" value="BRCT_DNA_ligase_like"/>
    <property type="match status" value="1"/>
</dbReference>
<dbReference type="EMBL" id="JAUZMY010000005">
    <property type="protein sequence ID" value="MEE2036928.1"/>
    <property type="molecule type" value="Genomic_DNA"/>
</dbReference>
<dbReference type="GO" id="GO:0004527">
    <property type="term" value="F:exonuclease activity"/>
    <property type="evidence" value="ECO:0007669"/>
    <property type="project" value="UniProtKB-KW"/>
</dbReference>
<name>A0ABU7K3V3_9ACTN</name>
<evidence type="ECO:0000259" key="2">
    <source>
        <dbReference type="PROSITE" id="PS50172"/>
    </source>
</evidence>
<protein>
    <submittedName>
        <fullName evidence="3">Exonuclease domain-containing protein</fullName>
    </submittedName>
</protein>
<comment type="caution">
    <text evidence="3">The sequence shown here is derived from an EMBL/GenBank/DDBJ whole genome shotgun (WGS) entry which is preliminary data.</text>
</comment>
<dbReference type="InterPro" id="IPR001357">
    <property type="entry name" value="BRCT_dom"/>
</dbReference>
<reference evidence="3 4" key="1">
    <citation type="submission" date="2023-08" db="EMBL/GenBank/DDBJ databases">
        <authorList>
            <person name="Girao M."/>
            <person name="Carvalho M.F."/>
        </authorList>
    </citation>
    <scope>NUCLEOTIDE SEQUENCE [LARGE SCALE GENOMIC DNA]</scope>
    <source>
        <strain evidence="3 4">CT-R113</strain>
    </source>
</reference>
<evidence type="ECO:0000313" key="3">
    <source>
        <dbReference type="EMBL" id="MEE2036928.1"/>
    </source>
</evidence>
<dbReference type="PANTHER" id="PTHR30231">
    <property type="entry name" value="DNA POLYMERASE III SUBUNIT EPSILON"/>
    <property type="match status" value="1"/>
</dbReference>
<dbReference type="SMART" id="SM00479">
    <property type="entry name" value="EXOIII"/>
    <property type="match status" value="1"/>
</dbReference>
<dbReference type="InterPro" id="IPR036420">
    <property type="entry name" value="BRCT_dom_sf"/>
</dbReference>
<feature type="region of interest" description="Disordered" evidence="1">
    <location>
        <begin position="216"/>
        <end position="237"/>
    </location>
</feature>
<dbReference type="Pfam" id="PF00929">
    <property type="entry name" value="RNase_T"/>
    <property type="match status" value="1"/>
</dbReference>
<dbReference type="InterPro" id="IPR036397">
    <property type="entry name" value="RNaseH_sf"/>
</dbReference>
<dbReference type="Proteomes" id="UP001356095">
    <property type="component" value="Unassembled WGS sequence"/>
</dbReference>
<dbReference type="InterPro" id="IPR013520">
    <property type="entry name" value="Ribonucl_H"/>
</dbReference>
<keyword evidence="3" id="KW-0269">Exonuclease</keyword>
<dbReference type="Gene3D" id="3.30.420.10">
    <property type="entry name" value="Ribonuclease H-like superfamily/Ribonuclease H"/>
    <property type="match status" value="1"/>
</dbReference>
<dbReference type="PANTHER" id="PTHR30231:SF42">
    <property type="entry name" value="EXONUCLEASE"/>
    <property type="match status" value="1"/>
</dbReference>
<dbReference type="InterPro" id="IPR012337">
    <property type="entry name" value="RNaseH-like_sf"/>
</dbReference>
<organism evidence="3 4">
    <name type="scientific">Nocardiopsis codii</name>
    <dbReference type="NCBI Taxonomy" id="3065942"/>
    <lineage>
        <taxon>Bacteria</taxon>
        <taxon>Bacillati</taxon>
        <taxon>Actinomycetota</taxon>
        <taxon>Actinomycetes</taxon>
        <taxon>Streptosporangiales</taxon>
        <taxon>Nocardiopsidaceae</taxon>
        <taxon>Nocardiopsis</taxon>
    </lineage>
</organism>
<feature type="compositionally biased region" description="Low complexity" evidence="1">
    <location>
        <begin position="216"/>
        <end position="233"/>
    </location>
</feature>